<evidence type="ECO:0000313" key="3">
    <source>
        <dbReference type="Proteomes" id="UP001054252"/>
    </source>
</evidence>
<keyword evidence="3" id="KW-1185">Reference proteome</keyword>
<evidence type="ECO:0000256" key="1">
    <source>
        <dbReference type="SAM" id="MobiDB-lite"/>
    </source>
</evidence>
<accession>A0AAV5MII1</accession>
<organism evidence="2 3">
    <name type="scientific">Rubroshorea leprosula</name>
    <dbReference type="NCBI Taxonomy" id="152421"/>
    <lineage>
        <taxon>Eukaryota</taxon>
        <taxon>Viridiplantae</taxon>
        <taxon>Streptophyta</taxon>
        <taxon>Embryophyta</taxon>
        <taxon>Tracheophyta</taxon>
        <taxon>Spermatophyta</taxon>
        <taxon>Magnoliopsida</taxon>
        <taxon>eudicotyledons</taxon>
        <taxon>Gunneridae</taxon>
        <taxon>Pentapetalae</taxon>
        <taxon>rosids</taxon>
        <taxon>malvids</taxon>
        <taxon>Malvales</taxon>
        <taxon>Dipterocarpaceae</taxon>
        <taxon>Rubroshorea</taxon>
    </lineage>
</organism>
<sequence>MLLPKGNQSQVIGSSSTIVRETQGETFGNGSDIDSSAPSPPQPERG</sequence>
<dbReference type="AlphaFoldDB" id="A0AAV5MII1"/>
<feature type="region of interest" description="Disordered" evidence="1">
    <location>
        <begin position="1"/>
        <end position="46"/>
    </location>
</feature>
<feature type="compositionally biased region" description="Polar residues" evidence="1">
    <location>
        <begin position="1"/>
        <end position="37"/>
    </location>
</feature>
<name>A0AAV5MII1_9ROSI</name>
<protein>
    <submittedName>
        <fullName evidence="2">Uncharacterized protein</fullName>
    </submittedName>
</protein>
<comment type="caution">
    <text evidence="2">The sequence shown here is derived from an EMBL/GenBank/DDBJ whole genome shotgun (WGS) entry which is preliminary data.</text>
</comment>
<dbReference type="EMBL" id="BPVZ01000276">
    <property type="protein sequence ID" value="GKV48959.1"/>
    <property type="molecule type" value="Genomic_DNA"/>
</dbReference>
<gene>
    <name evidence="2" type="ORF">SLEP1_g55733</name>
</gene>
<dbReference type="Proteomes" id="UP001054252">
    <property type="component" value="Unassembled WGS sequence"/>
</dbReference>
<proteinExistence type="predicted"/>
<evidence type="ECO:0000313" key="2">
    <source>
        <dbReference type="EMBL" id="GKV48959.1"/>
    </source>
</evidence>
<reference evidence="2 3" key="1">
    <citation type="journal article" date="2021" name="Commun. Biol.">
        <title>The genome of Shorea leprosula (Dipterocarpaceae) highlights the ecological relevance of drought in aseasonal tropical rainforests.</title>
        <authorList>
            <person name="Ng K.K.S."/>
            <person name="Kobayashi M.J."/>
            <person name="Fawcett J.A."/>
            <person name="Hatakeyama M."/>
            <person name="Paape T."/>
            <person name="Ng C.H."/>
            <person name="Ang C.C."/>
            <person name="Tnah L.H."/>
            <person name="Lee C.T."/>
            <person name="Nishiyama T."/>
            <person name="Sese J."/>
            <person name="O'Brien M.J."/>
            <person name="Copetti D."/>
            <person name="Mohd Noor M.I."/>
            <person name="Ong R.C."/>
            <person name="Putra M."/>
            <person name="Sireger I.Z."/>
            <person name="Indrioko S."/>
            <person name="Kosugi Y."/>
            <person name="Izuno A."/>
            <person name="Isagi Y."/>
            <person name="Lee S.L."/>
            <person name="Shimizu K.K."/>
        </authorList>
    </citation>
    <scope>NUCLEOTIDE SEQUENCE [LARGE SCALE GENOMIC DNA]</scope>
    <source>
        <strain evidence="2">214</strain>
    </source>
</reference>